<evidence type="ECO:0000313" key="1">
    <source>
        <dbReference type="EMBL" id="DAE22555.1"/>
    </source>
</evidence>
<accession>A0A8S5QUM5</accession>
<protein>
    <submittedName>
        <fullName evidence="1">Uncharacterized protein</fullName>
    </submittedName>
</protein>
<organism evidence="1">
    <name type="scientific">Siphoviridae sp. ctUWs1</name>
    <dbReference type="NCBI Taxonomy" id="2826352"/>
    <lineage>
        <taxon>Viruses</taxon>
        <taxon>Duplodnaviria</taxon>
        <taxon>Heunggongvirae</taxon>
        <taxon>Uroviricota</taxon>
        <taxon>Caudoviricetes</taxon>
    </lineage>
</organism>
<proteinExistence type="predicted"/>
<reference evidence="1" key="1">
    <citation type="journal article" date="2021" name="Proc. Natl. Acad. Sci. U.S.A.">
        <title>A Catalog of Tens of Thousands of Viruses from Human Metagenomes Reveals Hidden Associations with Chronic Diseases.</title>
        <authorList>
            <person name="Tisza M.J."/>
            <person name="Buck C.B."/>
        </authorList>
    </citation>
    <scope>NUCLEOTIDE SEQUENCE</scope>
    <source>
        <strain evidence="1">CtUWs1</strain>
    </source>
</reference>
<sequence length="159" mass="16993">MTFGYASITGRIIGPDGLGRSGSVEFIPLDQYVGAEDSGRQILLAHYAVGRLTANGYLVDHGEERQFRVVAPESLPEGDRNYRVVIDVPGAPGGRREYLAAIIAGTTVDLVDIVSGRRVEDPSSSRVRDMGQGLLGAINPNDVIEVSDGLLAWREGING</sequence>
<dbReference type="EMBL" id="BK015734">
    <property type="protein sequence ID" value="DAE22555.1"/>
    <property type="molecule type" value="Genomic_DNA"/>
</dbReference>
<name>A0A8S5QUM5_9CAUD</name>